<feature type="signal peptide" evidence="5">
    <location>
        <begin position="1"/>
        <end position="21"/>
    </location>
</feature>
<dbReference type="EMBL" id="FJ099897">
    <property type="protein sequence ID" value="AFG60846.1"/>
    <property type="molecule type" value="Genomic_DNA"/>
</dbReference>
<dbReference type="InterPro" id="IPR001128">
    <property type="entry name" value="Cyt_P450"/>
</dbReference>
<organism evidence="6">
    <name type="scientific">Pinus taeda</name>
    <name type="common">Loblolly pine</name>
    <dbReference type="NCBI Taxonomy" id="3352"/>
    <lineage>
        <taxon>Eukaryota</taxon>
        <taxon>Viridiplantae</taxon>
        <taxon>Streptophyta</taxon>
        <taxon>Embryophyta</taxon>
        <taxon>Tracheophyta</taxon>
        <taxon>Spermatophyta</taxon>
        <taxon>Pinopsida</taxon>
        <taxon>Pinidae</taxon>
        <taxon>Conifers I</taxon>
        <taxon>Pinales</taxon>
        <taxon>Pinaceae</taxon>
        <taxon>Pinus</taxon>
        <taxon>Pinus subgen. Pinus</taxon>
    </lineage>
</organism>
<dbReference type="SUPFAM" id="SSF48264">
    <property type="entry name" value="Cytochrome P450"/>
    <property type="match status" value="1"/>
</dbReference>
<dbReference type="Pfam" id="PF00067">
    <property type="entry name" value="p450"/>
    <property type="match status" value="1"/>
</dbReference>
<dbReference type="EMBL" id="FJ099901">
    <property type="protein sequence ID" value="AFG60845.1"/>
    <property type="molecule type" value="Genomic_DNA"/>
</dbReference>
<evidence type="ECO:0000256" key="3">
    <source>
        <dbReference type="ARBA" id="ARBA00023002"/>
    </source>
</evidence>
<gene>
    <name evidence="6" type="ORF">2_6367_02</name>
</gene>
<evidence type="ECO:0000313" key="6">
    <source>
        <dbReference type="EMBL" id="AFG60845.1"/>
    </source>
</evidence>
<evidence type="ECO:0000256" key="2">
    <source>
        <dbReference type="ARBA" id="ARBA00022723"/>
    </source>
</evidence>
<dbReference type="InterPro" id="IPR050651">
    <property type="entry name" value="Plant_Cytochrome_P450_Monoox"/>
</dbReference>
<name>H9WFQ2_PINTA</name>
<keyword evidence="5" id="KW-0732">Signal</keyword>
<evidence type="ECO:0000256" key="4">
    <source>
        <dbReference type="ARBA" id="ARBA00023004"/>
    </source>
</evidence>
<keyword evidence="4" id="KW-0408">Iron</keyword>
<evidence type="ECO:0008006" key="8">
    <source>
        <dbReference type="Google" id="ProtNLM"/>
    </source>
</evidence>
<dbReference type="GO" id="GO:0016705">
    <property type="term" value="F:oxidoreductase activity, acting on paired donors, with incorporation or reduction of molecular oxygen"/>
    <property type="evidence" value="ECO:0007669"/>
    <property type="project" value="InterPro"/>
</dbReference>
<evidence type="ECO:0000256" key="5">
    <source>
        <dbReference type="SAM" id="SignalP"/>
    </source>
</evidence>
<keyword evidence="1" id="KW-0349">Heme</keyword>
<dbReference type="AlphaFoldDB" id="H9WFQ2"/>
<evidence type="ECO:0000256" key="1">
    <source>
        <dbReference type="ARBA" id="ARBA00022617"/>
    </source>
</evidence>
<dbReference type="PANTHER" id="PTHR47947">
    <property type="entry name" value="CYTOCHROME P450 82C3-RELATED"/>
    <property type="match status" value="1"/>
</dbReference>
<feature type="chain" id="PRO_5007667105" description="Cytochrome P450" evidence="5">
    <location>
        <begin position="22"/>
        <end position="67"/>
    </location>
</feature>
<accession>H9WFQ2</accession>
<protein>
    <recommendedName>
        <fullName evidence="8">Cytochrome P450</fullName>
    </recommendedName>
</protein>
<dbReference type="GO" id="GO:0005506">
    <property type="term" value="F:iron ion binding"/>
    <property type="evidence" value="ECO:0007669"/>
    <property type="project" value="InterPro"/>
</dbReference>
<dbReference type="GO" id="GO:0004497">
    <property type="term" value="F:monooxygenase activity"/>
    <property type="evidence" value="ECO:0007669"/>
    <property type="project" value="InterPro"/>
</dbReference>
<dbReference type="GO" id="GO:0020037">
    <property type="term" value="F:heme binding"/>
    <property type="evidence" value="ECO:0007669"/>
    <property type="project" value="InterPro"/>
</dbReference>
<reference evidence="6" key="1">
    <citation type="submission" date="2008-08" db="EMBL/GenBank/DDBJ databases">
        <title>Nucleotide Diversity and Divergence in the Loblolly Pine Gene Space.</title>
        <authorList>
            <person name="Neale D.B."/>
            <person name="Wegrzyn J.L."/>
            <person name="Lee J.M."/>
            <person name="Eckert A.J."/>
            <person name="Liechty J.D."/>
            <person name="Stevens K.A."/>
            <person name="Langley C.H."/>
        </authorList>
    </citation>
    <scope>NUCLEOTIDE SEQUENCE</scope>
    <source>
        <strain evidence="6">8168</strain>
        <strain evidence="7">8178</strain>
        <tissue evidence="6">Megagametophyte</tissue>
    </source>
</reference>
<keyword evidence="2" id="KW-0479">Metal-binding</keyword>
<feature type="non-terminal residue" evidence="6">
    <location>
        <position position="1"/>
    </location>
</feature>
<proteinExistence type="predicted"/>
<dbReference type="Gene3D" id="1.10.630.10">
    <property type="entry name" value="Cytochrome P450"/>
    <property type="match status" value="1"/>
</dbReference>
<dbReference type="InterPro" id="IPR036396">
    <property type="entry name" value="Cyt_P450_sf"/>
</dbReference>
<sequence length="67" mass="7622">YGRRNCPGMWVAMRMLKFTVGKLLHSFDWSIPNGDEGVDMSEARAVTLSKESPLKAAIKPRLPRQLY</sequence>
<evidence type="ECO:0000313" key="7">
    <source>
        <dbReference type="EMBL" id="AFG60846.1"/>
    </source>
</evidence>
<keyword evidence="3" id="KW-0560">Oxidoreductase</keyword>